<dbReference type="Proteomes" id="UP001246576">
    <property type="component" value="Unassembled WGS sequence"/>
</dbReference>
<evidence type="ECO:0000256" key="2">
    <source>
        <dbReference type="ARBA" id="ARBA00023125"/>
    </source>
</evidence>
<dbReference type="Pfam" id="PF03472">
    <property type="entry name" value="Autoind_bind"/>
    <property type="match status" value="1"/>
</dbReference>
<dbReference type="PANTHER" id="PTHR44688">
    <property type="entry name" value="DNA-BINDING TRANSCRIPTIONAL ACTIVATOR DEVR_DOSR"/>
    <property type="match status" value="1"/>
</dbReference>
<accession>A0ABU2EI71</accession>
<evidence type="ECO:0000313" key="6">
    <source>
        <dbReference type="Proteomes" id="UP001246576"/>
    </source>
</evidence>
<dbReference type="PROSITE" id="PS50043">
    <property type="entry name" value="HTH_LUXR_2"/>
    <property type="match status" value="1"/>
</dbReference>
<dbReference type="InterPro" id="IPR036693">
    <property type="entry name" value="TF_LuxR_autoind-bd_dom_sf"/>
</dbReference>
<evidence type="ECO:0000256" key="1">
    <source>
        <dbReference type="ARBA" id="ARBA00023015"/>
    </source>
</evidence>
<dbReference type="InterPro" id="IPR000792">
    <property type="entry name" value="Tscrpt_reg_LuxR_C"/>
</dbReference>
<dbReference type="Pfam" id="PF00196">
    <property type="entry name" value="GerE"/>
    <property type="match status" value="1"/>
</dbReference>
<reference evidence="5" key="1">
    <citation type="submission" date="2023-09" db="EMBL/GenBank/DDBJ databases">
        <title>Description of first Herbaspirillum huttiense subsp. nephrolepsisexaltata and Herbaspirillum huttiense subsp. lycopersicon.</title>
        <authorList>
            <person name="Poudel M."/>
            <person name="Sharma A."/>
            <person name="Goss E."/>
            <person name="Tapia J.H."/>
            <person name="Harmon C.M."/>
            <person name="Jones J.B."/>
        </authorList>
    </citation>
    <scope>NUCLEOTIDE SEQUENCE</scope>
    <source>
        <strain evidence="5">SE1</strain>
    </source>
</reference>
<dbReference type="RefSeq" id="WP_199725142.1">
    <property type="nucleotide sequence ID" value="NZ_JAVLSJ010000002.1"/>
</dbReference>
<dbReference type="Gene3D" id="3.30.450.80">
    <property type="entry name" value="Transcription factor LuxR-like, autoinducer-binding domain"/>
    <property type="match status" value="1"/>
</dbReference>
<protein>
    <submittedName>
        <fullName evidence="5">Autoinducer binding domain-containing protein</fullName>
    </submittedName>
</protein>
<dbReference type="CDD" id="cd06170">
    <property type="entry name" value="LuxR_C_like"/>
    <property type="match status" value="1"/>
</dbReference>
<dbReference type="PANTHER" id="PTHR44688:SF16">
    <property type="entry name" value="DNA-BINDING TRANSCRIPTIONAL ACTIVATOR DEVR_DOSR"/>
    <property type="match status" value="1"/>
</dbReference>
<proteinExistence type="predicted"/>
<gene>
    <name evidence="5" type="ORF">RI048_06365</name>
</gene>
<dbReference type="PRINTS" id="PR00038">
    <property type="entry name" value="HTHLUXR"/>
</dbReference>
<evidence type="ECO:0000259" key="4">
    <source>
        <dbReference type="PROSITE" id="PS50043"/>
    </source>
</evidence>
<dbReference type="SUPFAM" id="SSF46894">
    <property type="entry name" value="C-terminal effector domain of the bipartite response regulators"/>
    <property type="match status" value="1"/>
</dbReference>
<feature type="domain" description="HTH luxR-type" evidence="4">
    <location>
        <begin position="165"/>
        <end position="230"/>
    </location>
</feature>
<evidence type="ECO:0000313" key="5">
    <source>
        <dbReference type="EMBL" id="MDR9847834.1"/>
    </source>
</evidence>
<keyword evidence="3" id="KW-0804">Transcription</keyword>
<dbReference type="SUPFAM" id="SSF75516">
    <property type="entry name" value="Pheromone-binding domain of LuxR-like quorum-sensing transcription factors"/>
    <property type="match status" value="1"/>
</dbReference>
<dbReference type="InterPro" id="IPR036388">
    <property type="entry name" value="WH-like_DNA-bd_sf"/>
</dbReference>
<dbReference type="InterPro" id="IPR016032">
    <property type="entry name" value="Sig_transdc_resp-reg_C-effctor"/>
</dbReference>
<sequence length="233" mass="25890">MIWWAEDLLHEIDRGQSGEVLLSKIQIAAQALGFDYCAFGMRLPVPISSPKTLMLNTYPASWQERYAERRYLEIDPSVARGASSSEAFVWNDALFESSPELWEEARAAGLKVGWAKSVLELVSAGGMLSLARSSQALSEKELAARQPQMAWLAQTAHYGFRRTLAAQWNIKLSTREKEVLRWTADGKTIEEIAAILQISMATVKFHTRSASEKLGTFNRTAAVARALAMGLLL</sequence>
<comment type="caution">
    <text evidence="5">The sequence shown here is derived from an EMBL/GenBank/DDBJ whole genome shotgun (WGS) entry which is preliminary data.</text>
</comment>
<keyword evidence="6" id="KW-1185">Reference proteome</keyword>
<evidence type="ECO:0000256" key="3">
    <source>
        <dbReference type="ARBA" id="ARBA00023163"/>
    </source>
</evidence>
<keyword evidence="2" id="KW-0238">DNA-binding</keyword>
<dbReference type="SMART" id="SM00421">
    <property type="entry name" value="HTH_LUXR"/>
    <property type="match status" value="1"/>
</dbReference>
<dbReference type="InterPro" id="IPR005143">
    <property type="entry name" value="TF_LuxR_autoind-bd_dom"/>
</dbReference>
<keyword evidence="1" id="KW-0805">Transcription regulation</keyword>
<organism evidence="5 6">
    <name type="scientific">Herbaspirillum huttiense subsp. lycopersici</name>
    <dbReference type="NCBI Taxonomy" id="3074428"/>
    <lineage>
        <taxon>Bacteria</taxon>
        <taxon>Pseudomonadati</taxon>
        <taxon>Pseudomonadota</taxon>
        <taxon>Betaproteobacteria</taxon>
        <taxon>Burkholderiales</taxon>
        <taxon>Oxalobacteraceae</taxon>
        <taxon>Herbaspirillum</taxon>
    </lineage>
</organism>
<dbReference type="EMBL" id="JAVLSJ010000002">
    <property type="protein sequence ID" value="MDR9847834.1"/>
    <property type="molecule type" value="Genomic_DNA"/>
</dbReference>
<dbReference type="Gene3D" id="1.10.10.10">
    <property type="entry name" value="Winged helix-like DNA-binding domain superfamily/Winged helix DNA-binding domain"/>
    <property type="match status" value="1"/>
</dbReference>
<name>A0ABU2EI71_9BURK</name>